<dbReference type="SUPFAM" id="SSF48557">
    <property type="entry name" value="L-aspartase-like"/>
    <property type="match status" value="1"/>
</dbReference>
<dbReference type="PROSITE" id="PS00163">
    <property type="entry name" value="FUMARATE_LYASES"/>
    <property type="match status" value="1"/>
</dbReference>
<comment type="pathway">
    <text evidence="1 14">Purine metabolism; IMP biosynthesis via de novo pathway; 5-amino-1-(5-phospho-D-ribosyl)imidazole-4-carboxamide from 5-amino-1-(5-phospho-D-ribosyl)imidazole-4-carboxylate: step 2/2.</text>
</comment>
<comment type="catalytic activity">
    <reaction evidence="9">
        <text>(2S)-2-[5-amino-1-(5-phospho-beta-D-ribosyl)imidazole-4-carboxamido]succinate = 5-amino-1-(5-phospho-beta-D-ribosyl)imidazole-4-carboxamide + fumarate</text>
        <dbReference type="Rhea" id="RHEA:23920"/>
        <dbReference type="ChEBI" id="CHEBI:29806"/>
        <dbReference type="ChEBI" id="CHEBI:58443"/>
        <dbReference type="ChEBI" id="CHEBI:58475"/>
        <dbReference type="EC" id="4.3.2.2"/>
    </reaction>
    <physiologicalReaction direction="left-to-right" evidence="9">
        <dbReference type="Rhea" id="RHEA:23921"/>
    </physiologicalReaction>
</comment>
<evidence type="ECO:0000256" key="3">
    <source>
        <dbReference type="ARBA" id="ARBA00008273"/>
    </source>
</evidence>
<dbReference type="CDD" id="cd01598">
    <property type="entry name" value="PurB"/>
    <property type="match status" value="1"/>
</dbReference>
<dbReference type="GO" id="GO:0044208">
    <property type="term" value="P:'de novo' AMP biosynthetic process"/>
    <property type="evidence" value="ECO:0007669"/>
    <property type="project" value="UniProtKB-UniPathway"/>
</dbReference>
<evidence type="ECO:0000256" key="7">
    <source>
        <dbReference type="ARBA" id="ARBA00022755"/>
    </source>
</evidence>
<dbReference type="FunFam" id="1.20.200.10:FF:000004">
    <property type="entry name" value="Adenylosuccinate lyase"/>
    <property type="match status" value="1"/>
</dbReference>
<dbReference type="InterPro" id="IPR020557">
    <property type="entry name" value="Fumarate_lyase_CS"/>
</dbReference>
<dbReference type="NCBIfam" id="TIGR00928">
    <property type="entry name" value="purB"/>
    <property type="match status" value="1"/>
</dbReference>
<dbReference type="EMBL" id="CP034879">
    <property type="protein sequence ID" value="QCI20403.1"/>
    <property type="molecule type" value="Genomic_DNA"/>
</dbReference>
<comment type="similarity">
    <text evidence="3 14">Belongs to the lyase 1 family. Adenylosuccinate lyase subfamily.</text>
</comment>
<protein>
    <recommendedName>
        <fullName evidence="6 13">Adenylosuccinate lyase</fullName>
        <shortName evidence="14">ASL</shortName>
        <ecNumber evidence="5 13">4.3.2.2</ecNumber>
    </recommendedName>
    <alternativeName>
        <fullName evidence="11 14">Adenylosuccinase</fullName>
    </alternativeName>
</protein>
<evidence type="ECO:0000259" key="15">
    <source>
        <dbReference type="Pfam" id="PF00206"/>
    </source>
</evidence>
<dbReference type="OrthoDB" id="9768878at2"/>
<dbReference type="InterPro" id="IPR013539">
    <property type="entry name" value="PurB_C"/>
</dbReference>
<evidence type="ECO:0000256" key="5">
    <source>
        <dbReference type="ARBA" id="ARBA00012339"/>
    </source>
</evidence>
<evidence type="ECO:0000256" key="1">
    <source>
        <dbReference type="ARBA" id="ARBA00004706"/>
    </source>
</evidence>
<name>A0A4D6XUG3_9GAMM</name>
<comment type="subunit">
    <text evidence="4">Homotetramer. Residues from neighboring subunits contribute catalytic and substrate-binding residues to each active site.</text>
</comment>
<keyword evidence="8 14" id="KW-0456">Lyase</keyword>
<accession>A0A4D6XUG3</accession>
<dbReference type="NCBIfam" id="NF006764">
    <property type="entry name" value="PRK09285.1"/>
    <property type="match status" value="1"/>
</dbReference>
<evidence type="ECO:0000259" key="16">
    <source>
        <dbReference type="Pfam" id="PF08328"/>
    </source>
</evidence>
<dbReference type="InterPro" id="IPR004769">
    <property type="entry name" value="Pur_lyase"/>
</dbReference>
<dbReference type="PANTHER" id="PTHR43411:SF1">
    <property type="entry name" value="ADENYLOSUCCINATE LYASE"/>
    <property type="match status" value="1"/>
</dbReference>
<dbReference type="UniPathway" id="UPA00075">
    <property type="reaction ID" value="UER00336"/>
</dbReference>
<dbReference type="EC" id="4.3.2.2" evidence="5 13"/>
<dbReference type="GO" id="GO:0006189">
    <property type="term" value="P:'de novo' IMP biosynthetic process"/>
    <property type="evidence" value="ECO:0007669"/>
    <property type="project" value="UniProtKB-UniPathway"/>
</dbReference>
<dbReference type="GO" id="GO:0004018">
    <property type="term" value="F:N6-(1,2-dicarboxyethyl)AMP AMP-lyase (fumarate-forming) activity"/>
    <property type="evidence" value="ECO:0007669"/>
    <property type="project" value="UniProtKB-UniRule"/>
</dbReference>
<feature type="domain" description="Fumarate lyase N-terminal" evidence="15">
    <location>
        <begin position="14"/>
        <end position="312"/>
    </location>
</feature>
<dbReference type="Gene3D" id="1.10.40.30">
    <property type="entry name" value="Fumarase/aspartase (C-terminal domain)"/>
    <property type="match status" value="1"/>
</dbReference>
<dbReference type="InterPro" id="IPR008948">
    <property type="entry name" value="L-Aspartase-like"/>
</dbReference>
<dbReference type="Gene3D" id="1.10.275.10">
    <property type="entry name" value="Fumarase/aspartase (N-terminal domain)"/>
    <property type="match status" value="1"/>
</dbReference>
<evidence type="ECO:0000313" key="17">
    <source>
        <dbReference type="EMBL" id="QCI20403.1"/>
    </source>
</evidence>
<evidence type="ECO:0000256" key="10">
    <source>
        <dbReference type="ARBA" id="ARBA00025012"/>
    </source>
</evidence>
<dbReference type="GO" id="GO:0070626">
    <property type="term" value="F:(S)-2-(5-amino-1-(5-phospho-D-ribosyl)imidazole-4-carboxamido) succinate lyase (fumarate-forming) activity"/>
    <property type="evidence" value="ECO:0007669"/>
    <property type="project" value="RHEA"/>
</dbReference>
<evidence type="ECO:0000256" key="11">
    <source>
        <dbReference type="ARBA" id="ARBA00030717"/>
    </source>
</evidence>
<dbReference type="RefSeq" id="WP_158359360.1">
    <property type="nucleotide sequence ID" value="NZ_CP034879.1"/>
</dbReference>
<dbReference type="Pfam" id="PF08328">
    <property type="entry name" value="ASL_C"/>
    <property type="match status" value="1"/>
</dbReference>
<dbReference type="GO" id="GO:0005829">
    <property type="term" value="C:cytosol"/>
    <property type="evidence" value="ECO:0007669"/>
    <property type="project" value="TreeGrafter"/>
</dbReference>
<dbReference type="PANTHER" id="PTHR43411">
    <property type="entry name" value="ADENYLOSUCCINATE LYASE"/>
    <property type="match status" value="1"/>
</dbReference>
<evidence type="ECO:0000256" key="8">
    <source>
        <dbReference type="ARBA" id="ARBA00023239"/>
    </source>
</evidence>
<evidence type="ECO:0000256" key="14">
    <source>
        <dbReference type="RuleBase" id="RU361172"/>
    </source>
</evidence>
<sequence>MKLTSLTAISPIDGRYSNSTIFLRNIFSEFSFLKYRLNIEIQWFKKIINISKELEIKNIDHDKIFLLDDIVKNFNEKDAIYIKNIEKKTNHDIKALEYFLKKKISQSGNFLSILEFVHFGCTSEDINNIAYALMLKNARDKIILPLWNEIISVLKKMIFQYKNTPILSLTHGQPATPSTMGKEIANFYYRMKRQYIKLNNIKILGKMNGSTGNYNAHLAAYPKINWHKISEEFIISLGIDWNPYTTQIEPHDYIAELFSCISLFNTILINFNRDIWGYISLNYFKQKLVDCEIGSSIMPHKVNPIDFENSEGNLGLANALMYHMITKLPISRWQRDLSDSTVLRNLGVAISYSTIAYNSVLSGIRKLEINEIQLFENLNKNWSILSEPIQTVMRRYGIKDAYEKLKNLTRGKEINKNIIHKFISSLDVPDNEKIRLKKMTPANYIGYASQIINEIK</sequence>
<evidence type="ECO:0000256" key="4">
    <source>
        <dbReference type="ARBA" id="ARBA00011668"/>
    </source>
</evidence>
<evidence type="ECO:0000256" key="12">
    <source>
        <dbReference type="ARBA" id="ARBA00049115"/>
    </source>
</evidence>
<reference evidence="17 18" key="2">
    <citation type="submission" date="2019-05" db="EMBL/GenBank/DDBJ databases">
        <title>Genome evolution of the obligate endosymbiont Buchnera aphidicola.</title>
        <authorList>
            <person name="Moran N.A."/>
        </authorList>
    </citation>
    <scope>NUCLEOTIDE SEQUENCE [LARGE SCALE GENOMIC DNA]</scope>
    <source>
        <strain evidence="17 18">Bca</strain>
    </source>
</reference>
<dbReference type="Gene3D" id="1.20.200.10">
    <property type="entry name" value="Fumarase/aspartase (Central domain)"/>
    <property type="match status" value="1"/>
</dbReference>
<evidence type="ECO:0000256" key="2">
    <source>
        <dbReference type="ARBA" id="ARBA00004734"/>
    </source>
</evidence>
<dbReference type="InterPro" id="IPR047136">
    <property type="entry name" value="PurB_bact"/>
</dbReference>
<dbReference type="InterPro" id="IPR024083">
    <property type="entry name" value="Fumarase/histidase_N"/>
</dbReference>
<reference evidence="17 18" key="1">
    <citation type="submission" date="2018-12" db="EMBL/GenBank/DDBJ databases">
        <authorList>
            <person name="Chong R.A."/>
        </authorList>
    </citation>
    <scope>NUCLEOTIDE SEQUENCE [LARGE SCALE GENOMIC DNA]</scope>
    <source>
        <strain evidence="17 18">Bca</strain>
    </source>
</reference>
<dbReference type="UniPathway" id="UPA00074">
    <property type="reaction ID" value="UER00132"/>
</dbReference>
<comment type="catalytic activity">
    <reaction evidence="12">
        <text>N(6)-(1,2-dicarboxyethyl)-AMP = fumarate + AMP</text>
        <dbReference type="Rhea" id="RHEA:16853"/>
        <dbReference type="ChEBI" id="CHEBI:29806"/>
        <dbReference type="ChEBI" id="CHEBI:57567"/>
        <dbReference type="ChEBI" id="CHEBI:456215"/>
        <dbReference type="EC" id="4.3.2.2"/>
    </reaction>
    <physiologicalReaction direction="left-to-right" evidence="12">
        <dbReference type="Rhea" id="RHEA:16854"/>
    </physiologicalReaction>
</comment>
<proteinExistence type="inferred from homology"/>
<dbReference type="Pfam" id="PF00206">
    <property type="entry name" value="Lyase_1"/>
    <property type="match status" value="1"/>
</dbReference>
<gene>
    <name evidence="17" type="ORF">D9V67_01345</name>
</gene>
<evidence type="ECO:0000256" key="13">
    <source>
        <dbReference type="NCBIfam" id="TIGR00928"/>
    </source>
</evidence>
<evidence type="ECO:0000256" key="6">
    <source>
        <dbReference type="ARBA" id="ARBA00017058"/>
    </source>
</evidence>
<dbReference type="PRINTS" id="PR00149">
    <property type="entry name" value="FUMRATELYASE"/>
</dbReference>
<comment type="pathway">
    <text evidence="2 14">Purine metabolism; AMP biosynthesis via de novo pathway; AMP from IMP: step 2/2.</text>
</comment>
<comment type="function">
    <text evidence="10">Catalyzes two reactions in de novo purine nucleotide biosynthesis. Catalyzes the breakdown of 5-aminoimidazole- (N-succinylocarboxamide) ribotide (SAICAR or 2-[5-amino-1-(5-phospho-beta-D-ribosyl)imidazole-4-carboxamido]succinate) to 5-aminoimidazole-4-carboxamide ribotide (AICAR or 5-amino-1-(5-phospho-beta-D-ribosyl)imidazole-4-carboxamide) and fumarate, and of adenylosuccinate (ADS or N(6)-(1,2-dicarboxyethyl)-AMP) to adenosine monophosphate (AMP) and fumarate.</text>
</comment>
<feature type="domain" description="Adenylosuccinate lyase PurB C-terminal" evidence="16">
    <location>
        <begin position="331"/>
        <end position="445"/>
    </location>
</feature>
<evidence type="ECO:0000256" key="9">
    <source>
        <dbReference type="ARBA" id="ARBA00024477"/>
    </source>
</evidence>
<organism evidence="17 18">
    <name type="scientific">Buchnera aphidicola</name>
    <name type="common">Brachycaudus cardui</name>
    <dbReference type="NCBI Taxonomy" id="557993"/>
    <lineage>
        <taxon>Bacteria</taxon>
        <taxon>Pseudomonadati</taxon>
        <taxon>Pseudomonadota</taxon>
        <taxon>Gammaproteobacteria</taxon>
        <taxon>Enterobacterales</taxon>
        <taxon>Erwiniaceae</taxon>
        <taxon>Buchnera</taxon>
    </lineage>
</organism>
<dbReference type="InterPro" id="IPR022761">
    <property type="entry name" value="Fumarate_lyase_N"/>
</dbReference>
<dbReference type="AlphaFoldDB" id="A0A4D6XUG3"/>
<dbReference type="InterPro" id="IPR000362">
    <property type="entry name" value="Fumarate_lyase_fam"/>
</dbReference>
<dbReference type="Proteomes" id="UP000298594">
    <property type="component" value="Chromosome"/>
</dbReference>
<keyword evidence="7 14" id="KW-0658">Purine biosynthesis</keyword>
<evidence type="ECO:0000313" key="18">
    <source>
        <dbReference type="Proteomes" id="UP000298594"/>
    </source>
</evidence>